<comment type="caution">
    <text evidence="1">The sequence shown here is derived from an EMBL/GenBank/DDBJ whole genome shotgun (WGS) entry which is preliminary data.</text>
</comment>
<proteinExistence type="predicted"/>
<evidence type="ECO:0000313" key="2">
    <source>
        <dbReference type="Proteomes" id="UP001159364"/>
    </source>
</evidence>
<organism evidence="1 2">
    <name type="scientific">Erythroxylum novogranatense</name>
    <dbReference type="NCBI Taxonomy" id="1862640"/>
    <lineage>
        <taxon>Eukaryota</taxon>
        <taxon>Viridiplantae</taxon>
        <taxon>Streptophyta</taxon>
        <taxon>Embryophyta</taxon>
        <taxon>Tracheophyta</taxon>
        <taxon>Spermatophyta</taxon>
        <taxon>Magnoliopsida</taxon>
        <taxon>eudicotyledons</taxon>
        <taxon>Gunneridae</taxon>
        <taxon>Pentapetalae</taxon>
        <taxon>rosids</taxon>
        <taxon>fabids</taxon>
        <taxon>Malpighiales</taxon>
        <taxon>Erythroxylaceae</taxon>
        <taxon>Erythroxylum</taxon>
    </lineage>
</organism>
<dbReference type="Proteomes" id="UP001159364">
    <property type="component" value="Linkage Group LG02"/>
</dbReference>
<sequence>MKVLIILIYNINCSPSCFSNRILAIFLNKCFIYKLSLSASLYFFTRLAILQASASELRTWRTCKPKHRNL</sequence>
<reference evidence="1 2" key="1">
    <citation type="submission" date="2021-09" db="EMBL/GenBank/DDBJ databases">
        <title>Genomic insights and catalytic innovation underlie evolution of tropane alkaloids biosynthesis.</title>
        <authorList>
            <person name="Wang Y.-J."/>
            <person name="Tian T."/>
            <person name="Huang J.-P."/>
            <person name="Huang S.-X."/>
        </authorList>
    </citation>
    <scope>NUCLEOTIDE SEQUENCE [LARGE SCALE GENOMIC DNA]</scope>
    <source>
        <strain evidence="1">KIB-2018</strain>
        <tissue evidence="1">Leaf</tissue>
    </source>
</reference>
<name>A0AAV8U4N3_9ROSI</name>
<keyword evidence="2" id="KW-1185">Reference proteome</keyword>
<gene>
    <name evidence="1" type="ORF">K2173_028361</name>
</gene>
<accession>A0AAV8U4N3</accession>
<protein>
    <submittedName>
        <fullName evidence="1">Uncharacterized protein</fullName>
    </submittedName>
</protein>
<dbReference type="AlphaFoldDB" id="A0AAV8U4N3"/>
<evidence type="ECO:0000313" key="1">
    <source>
        <dbReference type="EMBL" id="KAJ8773184.1"/>
    </source>
</evidence>
<dbReference type="EMBL" id="JAIWQS010000002">
    <property type="protein sequence ID" value="KAJ8773184.1"/>
    <property type="molecule type" value="Genomic_DNA"/>
</dbReference>